<dbReference type="OrthoDB" id="202840at2759"/>
<keyword evidence="1" id="KW-1133">Transmembrane helix</keyword>
<sequence>MLDSTESGKGSEYVQLIIPNETEIPEEEDEAANTNLESPRNEKKWTLKRWIKVIVWSFITILVLFVFVKWGVPFLAEKCLYPLLEWEATAFGPVVLSLVLVASLALLPVILLPSSPSMWLAGMIFGYGLGFVIIMVGMTIGMVLPYFIGLLFRDRIHQWLKRWPERADMIRLAGEGTWFHQFKVVAVFRISPFPYTIFNYVIVVTSMRFWPYLCGSVAAMVPEALIYIYMGRLMRTLADVKYKNRQLTTVEIIYNAASCVGAIITIVAFTVYAKRFINALKKAEANGKSPAPTH</sequence>
<organism evidence="3 4">
    <name type="scientific">Erythranthe guttata</name>
    <name type="common">Yellow monkey flower</name>
    <name type="synonym">Mimulus guttatus</name>
    <dbReference type="NCBI Taxonomy" id="4155"/>
    <lineage>
        <taxon>Eukaryota</taxon>
        <taxon>Viridiplantae</taxon>
        <taxon>Streptophyta</taxon>
        <taxon>Embryophyta</taxon>
        <taxon>Tracheophyta</taxon>
        <taxon>Spermatophyta</taxon>
        <taxon>Magnoliopsida</taxon>
        <taxon>eudicotyledons</taxon>
        <taxon>Gunneridae</taxon>
        <taxon>Pentapetalae</taxon>
        <taxon>asterids</taxon>
        <taxon>lamiids</taxon>
        <taxon>Lamiales</taxon>
        <taxon>Phrymaceae</taxon>
        <taxon>Erythranthe</taxon>
    </lineage>
</organism>
<evidence type="ECO:0000259" key="2">
    <source>
        <dbReference type="Pfam" id="PF09335"/>
    </source>
</evidence>
<dbReference type="KEGG" id="egt:105962615"/>
<name>A0A022QX57_ERYGU</name>
<dbReference type="STRING" id="4155.A0A022QX57"/>
<feature type="transmembrane region" description="Helical" evidence="1">
    <location>
        <begin position="50"/>
        <end position="70"/>
    </location>
</feature>
<dbReference type="Proteomes" id="UP000030748">
    <property type="component" value="Unassembled WGS sequence"/>
</dbReference>
<dbReference type="Pfam" id="PF09335">
    <property type="entry name" value="VTT_dom"/>
    <property type="match status" value="1"/>
</dbReference>
<feature type="transmembrane region" description="Helical" evidence="1">
    <location>
        <begin position="209"/>
        <end position="231"/>
    </location>
</feature>
<proteinExistence type="predicted"/>
<gene>
    <name evidence="3" type="ORF">MIMGU_mgv1a011045mg</name>
</gene>
<dbReference type="InterPro" id="IPR032816">
    <property type="entry name" value="VTT_dom"/>
</dbReference>
<feature type="transmembrane region" description="Helical" evidence="1">
    <location>
        <begin position="124"/>
        <end position="148"/>
    </location>
</feature>
<dbReference type="EMBL" id="KI630784">
    <property type="protein sequence ID" value="EYU33242.1"/>
    <property type="molecule type" value="Genomic_DNA"/>
</dbReference>
<dbReference type="OMA" id="QIHQWLK"/>
<feature type="transmembrane region" description="Helical" evidence="1">
    <location>
        <begin position="252"/>
        <end position="273"/>
    </location>
</feature>
<keyword evidence="1" id="KW-0472">Membrane</keyword>
<dbReference type="PANTHER" id="PTHR46431">
    <property type="entry name" value="EXPRESSED PROTEIN"/>
    <property type="match status" value="1"/>
</dbReference>
<accession>A0A022QX57</accession>
<feature type="transmembrane region" description="Helical" evidence="1">
    <location>
        <begin position="90"/>
        <end position="112"/>
    </location>
</feature>
<dbReference type="PhylomeDB" id="A0A022QX57"/>
<reference evidence="3 4" key="1">
    <citation type="journal article" date="2013" name="Proc. Natl. Acad. Sci. U.S.A.">
        <title>Fine-scale variation in meiotic recombination in Mimulus inferred from population shotgun sequencing.</title>
        <authorList>
            <person name="Hellsten U."/>
            <person name="Wright K.M."/>
            <person name="Jenkins J."/>
            <person name="Shu S."/>
            <person name="Yuan Y."/>
            <person name="Wessler S.R."/>
            <person name="Schmutz J."/>
            <person name="Willis J.H."/>
            <person name="Rokhsar D.S."/>
        </authorList>
    </citation>
    <scope>NUCLEOTIDE SEQUENCE [LARGE SCALE GENOMIC DNA]</scope>
    <source>
        <strain evidence="4">cv. DUN x IM62</strain>
    </source>
</reference>
<keyword evidence="4" id="KW-1185">Reference proteome</keyword>
<evidence type="ECO:0000256" key="1">
    <source>
        <dbReference type="SAM" id="Phobius"/>
    </source>
</evidence>
<keyword evidence="1" id="KW-0812">Transmembrane</keyword>
<dbReference type="eggNOG" id="ENOG502RZWG">
    <property type="taxonomic scope" value="Eukaryota"/>
</dbReference>
<dbReference type="AlphaFoldDB" id="A0A022QX57"/>
<feature type="domain" description="VTT" evidence="2">
    <location>
        <begin position="112"/>
        <end position="232"/>
    </location>
</feature>
<protein>
    <recommendedName>
        <fullName evidence="2">VTT domain-containing protein</fullName>
    </recommendedName>
</protein>
<evidence type="ECO:0000313" key="3">
    <source>
        <dbReference type="EMBL" id="EYU33242.1"/>
    </source>
</evidence>
<evidence type="ECO:0000313" key="4">
    <source>
        <dbReference type="Proteomes" id="UP000030748"/>
    </source>
</evidence>
<dbReference type="PANTHER" id="PTHR46431:SF5">
    <property type="entry name" value="EXPRESSED PROTEIN"/>
    <property type="match status" value="1"/>
</dbReference>